<protein>
    <recommendedName>
        <fullName evidence="3">Translocation protein TolB</fullName>
    </recommendedName>
</protein>
<evidence type="ECO:0000313" key="1">
    <source>
        <dbReference type="EMBL" id="BBL68767.1"/>
    </source>
</evidence>
<dbReference type="Proteomes" id="UP000824969">
    <property type="component" value="Chromosome"/>
</dbReference>
<dbReference type="EMBL" id="AP019781">
    <property type="protein sequence ID" value="BBL68767.1"/>
    <property type="molecule type" value="Genomic_DNA"/>
</dbReference>
<dbReference type="PANTHER" id="PTHR36842:SF1">
    <property type="entry name" value="PROTEIN TOLB"/>
    <property type="match status" value="1"/>
</dbReference>
<evidence type="ECO:0000313" key="2">
    <source>
        <dbReference type="Proteomes" id="UP000824969"/>
    </source>
</evidence>
<name>A0ABM7H7C2_9EURY</name>
<organism evidence="1 2">
    <name type="scientific">Methanoculleus chikugoensis</name>
    <dbReference type="NCBI Taxonomy" id="118126"/>
    <lineage>
        <taxon>Archaea</taxon>
        <taxon>Methanobacteriati</taxon>
        <taxon>Methanobacteriota</taxon>
        <taxon>Stenosarchaea group</taxon>
        <taxon>Methanomicrobia</taxon>
        <taxon>Methanomicrobiales</taxon>
        <taxon>Methanomicrobiaceae</taxon>
        <taxon>Methanoculleus</taxon>
    </lineage>
</organism>
<accession>A0ABM7H7C2</accession>
<dbReference type="InterPro" id="IPR027618">
    <property type="entry name" value="Beta_prop_Msarc"/>
</dbReference>
<dbReference type="NCBIfam" id="TIGR04275">
    <property type="entry name" value="beta_prop_Msarc"/>
    <property type="match status" value="2"/>
</dbReference>
<proteinExistence type="predicted"/>
<sequence length="291" mass="31111">MYPAVSGNNVIWVSNDSMNRSVSVQLCDIPSGNNSTISTPASVPLVMPRQLAIAENNAVWSGTNPQTGRVNIYLYDIATGRLQQVTKDEPGTPLDPGVSQDYIIWTNLTGGSGDVDLYRIAGGTATPLVTAPSYQMETAIGGNTTAWVDNTTGGDFDIVISPLSGSGGVILSEPGDDRYPGVSSDGQYVAWIKFIENRSAVYLYDVAKGNATRITGESARPDSVAVDGDLVVYSDLRNGNHDIYMYNTITGTETPVTQDPYDQSYPDVSGGVIVWMGNNTGRWDIYRTSAG</sequence>
<dbReference type="Pfam" id="PF07676">
    <property type="entry name" value="PD40"/>
    <property type="match status" value="1"/>
</dbReference>
<dbReference type="PANTHER" id="PTHR36842">
    <property type="entry name" value="PROTEIN TOLB HOMOLOG"/>
    <property type="match status" value="1"/>
</dbReference>
<gene>
    <name evidence="1" type="ORF">MchiMG62_19480</name>
</gene>
<reference evidence="1 2" key="1">
    <citation type="submission" date="2019-06" db="EMBL/GenBank/DDBJ databases">
        <title>Complete genome sequence of Methanoculleus chikugoensis strain MG62.</title>
        <authorList>
            <person name="Asakawa S."/>
            <person name="Dianou D."/>
        </authorList>
    </citation>
    <scope>NUCLEOTIDE SEQUENCE [LARGE SCALE GENOMIC DNA]</scope>
    <source>
        <strain evidence="1 2">MG62</strain>
    </source>
</reference>
<evidence type="ECO:0008006" key="3">
    <source>
        <dbReference type="Google" id="ProtNLM"/>
    </source>
</evidence>
<dbReference type="InterPro" id="IPR011659">
    <property type="entry name" value="WD40"/>
</dbReference>
<keyword evidence="2" id="KW-1185">Reference proteome</keyword>